<dbReference type="PROSITE" id="PS50878">
    <property type="entry name" value="RT_POL"/>
    <property type="match status" value="1"/>
</dbReference>
<feature type="non-terminal residue" evidence="2">
    <location>
        <position position="153"/>
    </location>
</feature>
<dbReference type="Proteomes" id="UP000681720">
    <property type="component" value="Unassembled WGS sequence"/>
</dbReference>
<evidence type="ECO:0000313" key="3">
    <source>
        <dbReference type="Proteomes" id="UP000681720"/>
    </source>
</evidence>
<evidence type="ECO:0000259" key="1">
    <source>
        <dbReference type="PROSITE" id="PS50878"/>
    </source>
</evidence>
<dbReference type="SUPFAM" id="SSF56672">
    <property type="entry name" value="DNA/RNA polymerases"/>
    <property type="match status" value="1"/>
</dbReference>
<feature type="domain" description="Reverse transcriptase" evidence="1">
    <location>
        <begin position="1"/>
        <end position="153"/>
    </location>
</feature>
<protein>
    <recommendedName>
        <fullName evidence="1">Reverse transcriptase domain-containing protein</fullName>
    </recommendedName>
</protein>
<accession>A0A8S3JG86</accession>
<dbReference type="PANTHER" id="PTHR19446">
    <property type="entry name" value="REVERSE TRANSCRIPTASES"/>
    <property type="match status" value="1"/>
</dbReference>
<evidence type="ECO:0000313" key="2">
    <source>
        <dbReference type="EMBL" id="CAF5217629.1"/>
    </source>
</evidence>
<dbReference type="InterPro" id="IPR000477">
    <property type="entry name" value="RT_dom"/>
</dbReference>
<dbReference type="AlphaFoldDB" id="A0A8S3JG86"/>
<dbReference type="Pfam" id="PF00078">
    <property type="entry name" value="RVT_1"/>
    <property type="match status" value="1"/>
</dbReference>
<organism evidence="2 3">
    <name type="scientific">Rotaria magnacalcarata</name>
    <dbReference type="NCBI Taxonomy" id="392030"/>
    <lineage>
        <taxon>Eukaryota</taxon>
        <taxon>Metazoa</taxon>
        <taxon>Spiralia</taxon>
        <taxon>Gnathifera</taxon>
        <taxon>Rotifera</taxon>
        <taxon>Eurotatoria</taxon>
        <taxon>Bdelloidea</taxon>
        <taxon>Philodinida</taxon>
        <taxon>Philodinidae</taxon>
        <taxon>Rotaria</taxon>
    </lineage>
</organism>
<dbReference type="EMBL" id="CAJOBJ010360425">
    <property type="protein sequence ID" value="CAF5217629.1"/>
    <property type="molecule type" value="Genomic_DNA"/>
</dbReference>
<dbReference type="InterPro" id="IPR043502">
    <property type="entry name" value="DNA/RNA_pol_sf"/>
</dbReference>
<reference evidence="2" key="1">
    <citation type="submission" date="2021-02" db="EMBL/GenBank/DDBJ databases">
        <authorList>
            <person name="Nowell W R."/>
        </authorList>
    </citation>
    <scope>NUCLEOTIDE SEQUENCE</scope>
</reference>
<comment type="caution">
    <text evidence="2">The sequence shown here is derived from an EMBL/GenBank/DDBJ whole genome shotgun (WGS) entry which is preliminary data.</text>
</comment>
<proteinExistence type="predicted"/>
<gene>
    <name evidence="2" type="ORF">GIL414_LOCUS82520</name>
</gene>
<name>A0A8S3JG86_9BILA</name>
<sequence>MVLLTKTKSGIVSLDNTRPISLLPCFSKVYEKCFLVHLRKWVDDQGILPEEQSGFRPGHNMAVRLVSMIDQIGQSLSKNTAAAALFVDFKSAFNQLWYFGLWIKLRRLECPSHIIAWLRKYLSGRSAYVEIKGVRSPEFLLFKGVPQGSCIGP</sequence>